<dbReference type="EMBL" id="BGPR01012834">
    <property type="protein sequence ID" value="GBN57891.1"/>
    <property type="molecule type" value="Genomic_DNA"/>
</dbReference>
<accession>A0A4Y2Q336</accession>
<dbReference type="Proteomes" id="UP000499080">
    <property type="component" value="Unassembled WGS sequence"/>
</dbReference>
<sequence>MPFVWRGAVLNDWLASGIEDIAAQYFIDGSFTTTPCHANPSTAIALIPSMNVSLVYTSNPLLPLTYFLPVGFPLSRSGSAHSKWSGVMEISDRSGRTRSLRGGLTADPKFKCNY</sequence>
<proteinExistence type="predicted"/>
<organism evidence="1 2">
    <name type="scientific">Araneus ventricosus</name>
    <name type="common">Orbweaver spider</name>
    <name type="synonym">Epeira ventricosa</name>
    <dbReference type="NCBI Taxonomy" id="182803"/>
    <lineage>
        <taxon>Eukaryota</taxon>
        <taxon>Metazoa</taxon>
        <taxon>Ecdysozoa</taxon>
        <taxon>Arthropoda</taxon>
        <taxon>Chelicerata</taxon>
        <taxon>Arachnida</taxon>
        <taxon>Araneae</taxon>
        <taxon>Araneomorphae</taxon>
        <taxon>Entelegynae</taxon>
        <taxon>Araneoidea</taxon>
        <taxon>Araneidae</taxon>
        <taxon>Araneus</taxon>
    </lineage>
</organism>
<keyword evidence="2" id="KW-1185">Reference proteome</keyword>
<name>A0A4Y2Q336_ARAVE</name>
<reference evidence="1 2" key="1">
    <citation type="journal article" date="2019" name="Sci. Rep.">
        <title>Orb-weaving spider Araneus ventricosus genome elucidates the spidroin gene catalogue.</title>
        <authorList>
            <person name="Kono N."/>
            <person name="Nakamura H."/>
            <person name="Ohtoshi R."/>
            <person name="Moran D.A.P."/>
            <person name="Shinohara A."/>
            <person name="Yoshida Y."/>
            <person name="Fujiwara M."/>
            <person name="Mori M."/>
            <person name="Tomita M."/>
            <person name="Arakawa K."/>
        </authorList>
    </citation>
    <scope>NUCLEOTIDE SEQUENCE [LARGE SCALE GENOMIC DNA]</scope>
</reference>
<gene>
    <name evidence="1" type="ORF">AVEN_257952_1</name>
</gene>
<comment type="caution">
    <text evidence="1">The sequence shown here is derived from an EMBL/GenBank/DDBJ whole genome shotgun (WGS) entry which is preliminary data.</text>
</comment>
<protein>
    <submittedName>
        <fullName evidence="1">Uncharacterized protein</fullName>
    </submittedName>
</protein>
<dbReference type="AlphaFoldDB" id="A0A4Y2Q336"/>
<evidence type="ECO:0000313" key="1">
    <source>
        <dbReference type="EMBL" id="GBN57891.1"/>
    </source>
</evidence>
<evidence type="ECO:0000313" key="2">
    <source>
        <dbReference type="Proteomes" id="UP000499080"/>
    </source>
</evidence>